<dbReference type="Gene3D" id="3.30.420.10">
    <property type="entry name" value="Ribonuclease H-like superfamily/Ribonuclease H"/>
    <property type="match status" value="1"/>
</dbReference>
<proteinExistence type="inferred from homology"/>
<sequence length="419" mass="47258">MSSFLAFFAFHCFSFSHESELLLGFDLFHRASFGALRIPYILLTNGGGFSESKRALELRFDAYLVGGCVRDLILKRTPKDFDVITTANLKQIRSRFHKAHIVGQRFPICMVHVRGSIIEWRSLKGRIGMIQDAFEKGLIAPKKYDQFRELVESVRHKAPSLRSVADLLYRRNRSWNSGYLLLPVRIELVAGDNIAALVSNLYSSSDPSSRIKLLILFGVLMDCIWKTRKTIVHNEAVQPSIDAVRRDISNKFSEMISDSDFVQRTLELNAPALFPRLTTDCCILVDGSFQDGKFGCAMLGLSKDSMDWWKCTSNGSFNSALEAEMQALLLGLQWAAENQWNNVSFMTDSKSLVDGIRTRHSPDWKLAASFSLFLHLLSSFSCCNVCVDNSASLRLVFLTRCNLERNAPDQKSHGMPNVS</sequence>
<dbReference type="SUPFAM" id="SSF53098">
    <property type="entry name" value="Ribonuclease H-like"/>
    <property type="match status" value="1"/>
</dbReference>
<evidence type="ECO:0000259" key="5">
    <source>
        <dbReference type="Pfam" id="PF13456"/>
    </source>
</evidence>
<dbReference type="GO" id="GO:0016779">
    <property type="term" value="F:nucleotidyltransferase activity"/>
    <property type="evidence" value="ECO:0007669"/>
    <property type="project" value="InterPro"/>
</dbReference>
<dbReference type="EMBL" id="JAATIQ010000316">
    <property type="protein sequence ID" value="KAF4362210.1"/>
    <property type="molecule type" value="Genomic_DNA"/>
</dbReference>
<gene>
    <name evidence="7" type="ORF">F8388_005480</name>
    <name evidence="6" type="ORF">G4B88_009490</name>
</gene>
<evidence type="ECO:0000256" key="1">
    <source>
        <dbReference type="ARBA" id="ARBA00007265"/>
    </source>
</evidence>
<dbReference type="InterPro" id="IPR052191">
    <property type="entry name" value="tRNA_ntf/polyA_polymerase_I"/>
</dbReference>
<dbReference type="Gene3D" id="3.30.460.10">
    <property type="entry name" value="Beta Polymerase, domain 2"/>
    <property type="match status" value="1"/>
</dbReference>
<name>A0A7J6GY58_CANSA</name>
<keyword evidence="9" id="KW-1185">Reference proteome</keyword>
<dbReference type="GO" id="GO:0001680">
    <property type="term" value="P:tRNA 3'-terminal CCA addition"/>
    <property type="evidence" value="ECO:0007669"/>
    <property type="project" value="UniProtKB-ARBA"/>
</dbReference>
<reference evidence="8 9" key="1">
    <citation type="journal article" date="2020" name="bioRxiv">
        <title>Sequence and annotation of 42 cannabis genomes reveals extensive copy number variation in cannabinoid synthesis and pathogen resistance genes.</title>
        <authorList>
            <person name="Mckernan K.J."/>
            <person name="Helbert Y."/>
            <person name="Kane L.T."/>
            <person name="Ebling H."/>
            <person name="Zhang L."/>
            <person name="Liu B."/>
            <person name="Eaton Z."/>
            <person name="Mclaughlin S."/>
            <person name="Kingan S."/>
            <person name="Baybayan P."/>
            <person name="Concepcion G."/>
            <person name="Jordan M."/>
            <person name="Riva A."/>
            <person name="Barbazuk W."/>
            <person name="Harkins T."/>
        </authorList>
    </citation>
    <scope>NUCLEOTIDE SEQUENCE [LARGE SCALE GENOMIC DNA]</scope>
    <source>
        <strain evidence="8 9">cv. Jamaican Lion 4</strain>
        <strain evidence="6">Father</strain>
        <strain evidence="7">Mother</strain>
        <tissue evidence="7">Leaf</tissue>
    </source>
</reference>
<evidence type="ECO:0000313" key="8">
    <source>
        <dbReference type="Proteomes" id="UP000525078"/>
    </source>
</evidence>
<feature type="domain" description="Poly A polymerase head" evidence="4">
    <location>
        <begin position="62"/>
        <end position="126"/>
    </location>
</feature>
<dbReference type="InterPro" id="IPR043519">
    <property type="entry name" value="NT_sf"/>
</dbReference>
<evidence type="ECO:0000313" key="6">
    <source>
        <dbReference type="EMBL" id="KAF4362210.1"/>
    </source>
</evidence>
<evidence type="ECO:0008006" key="10">
    <source>
        <dbReference type="Google" id="ProtNLM"/>
    </source>
</evidence>
<dbReference type="InterPro" id="IPR044730">
    <property type="entry name" value="RNase_H-like_dom_plant"/>
</dbReference>
<dbReference type="Proteomes" id="UP000583929">
    <property type="component" value="Unassembled WGS sequence"/>
</dbReference>
<dbReference type="SUPFAM" id="SSF81301">
    <property type="entry name" value="Nucleotidyltransferase"/>
    <property type="match status" value="1"/>
</dbReference>
<dbReference type="InterPro" id="IPR012337">
    <property type="entry name" value="RNaseH-like_sf"/>
</dbReference>
<dbReference type="Proteomes" id="UP000525078">
    <property type="component" value="Unassembled WGS sequence"/>
</dbReference>
<dbReference type="GO" id="GO:0004523">
    <property type="term" value="F:RNA-DNA hybrid ribonuclease activity"/>
    <property type="evidence" value="ECO:0007669"/>
    <property type="project" value="InterPro"/>
</dbReference>
<feature type="domain" description="RNase H type-1" evidence="5">
    <location>
        <begin position="290"/>
        <end position="384"/>
    </location>
</feature>
<dbReference type="Pfam" id="PF13456">
    <property type="entry name" value="RVT_3"/>
    <property type="match status" value="1"/>
</dbReference>
<accession>A0A7J6GY58</accession>
<dbReference type="PANTHER" id="PTHR43051:SF1">
    <property type="entry name" value="POLYNUCLEOTIDE ADENYLYLTRANSFERASE FAMILY PROTEIN"/>
    <property type="match status" value="1"/>
</dbReference>
<dbReference type="PANTHER" id="PTHR43051">
    <property type="entry name" value="POLYNUCLEOTIDE ADENYLYLTRANSFERASE FAMILY PROTEIN"/>
    <property type="match status" value="1"/>
</dbReference>
<dbReference type="GO" id="GO:0003723">
    <property type="term" value="F:RNA binding"/>
    <property type="evidence" value="ECO:0007669"/>
    <property type="project" value="UniProtKB-KW"/>
</dbReference>
<dbReference type="InterPro" id="IPR002156">
    <property type="entry name" value="RNaseH_domain"/>
</dbReference>
<keyword evidence="2 3" id="KW-0808">Transferase</keyword>
<keyword evidence="3" id="KW-0694">RNA-binding</keyword>
<protein>
    <recommendedName>
        <fullName evidence="10">RNase H type-1 domain-containing protein</fullName>
    </recommendedName>
</protein>
<evidence type="ECO:0000313" key="9">
    <source>
        <dbReference type="Proteomes" id="UP000583929"/>
    </source>
</evidence>
<comment type="similarity">
    <text evidence="1 3">Belongs to the tRNA nucleotidyltransferase/poly(A) polymerase family.</text>
</comment>
<dbReference type="InterPro" id="IPR036397">
    <property type="entry name" value="RNaseH_sf"/>
</dbReference>
<evidence type="ECO:0000313" key="7">
    <source>
        <dbReference type="EMBL" id="KAF4387863.1"/>
    </source>
</evidence>
<organism evidence="7 8">
    <name type="scientific">Cannabis sativa</name>
    <name type="common">Hemp</name>
    <name type="synonym">Marijuana</name>
    <dbReference type="NCBI Taxonomy" id="3483"/>
    <lineage>
        <taxon>Eukaryota</taxon>
        <taxon>Viridiplantae</taxon>
        <taxon>Streptophyta</taxon>
        <taxon>Embryophyta</taxon>
        <taxon>Tracheophyta</taxon>
        <taxon>Spermatophyta</taxon>
        <taxon>Magnoliopsida</taxon>
        <taxon>eudicotyledons</taxon>
        <taxon>Gunneridae</taxon>
        <taxon>Pentapetalae</taxon>
        <taxon>rosids</taxon>
        <taxon>fabids</taxon>
        <taxon>Rosales</taxon>
        <taxon>Cannabaceae</taxon>
        <taxon>Cannabis</taxon>
    </lineage>
</organism>
<evidence type="ECO:0000256" key="3">
    <source>
        <dbReference type="RuleBase" id="RU003953"/>
    </source>
</evidence>
<evidence type="ECO:0000259" key="4">
    <source>
        <dbReference type="Pfam" id="PF01743"/>
    </source>
</evidence>
<dbReference type="InterPro" id="IPR002646">
    <property type="entry name" value="PolA_pol_head_dom"/>
</dbReference>
<evidence type="ECO:0000256" key="2">
    <source>
        <dbReference type="ARBA" id="ARBA00022679"/>
    </source>
</evidence>
<dbReference type="CDD" id="cd06222">
    <property type="entry name" value="RNase_H_like"/>
    <property type="match status" value="1"/>
</dbReference>
<dbReference type="AlphaFoldDB" id="A0A7J6GY58"/>
<dbReference type="EMBL" id="JAATIP010000037">
    <property type="protein sequence ID" value="KAF4387863.1"/>
    <property type="molecule type" value="Genomic_DNA"/>
</dbReference>
<dbReference type="Pfam" id="PF01743">
    <property type="entry name" value="PolyA_pol"/>
    <property type="match status" value="1"/>
</dbReference>
<comment type="caution">
    <text evidence="7">The sequence shown here is derived from an EMBL/GenBank/DDBJ whole genome shotgun (WGS) entry which is preliminary data.</text>
</comment>